<evidence type="ECO:0000313" key="2">
    <source>
        <dbReference type="Proteomes" id="UP000199184"/>
    </source>
</evidence>
<accession>A0A1C3XG20</accession>
<dbReference type="InterPro" id="IPR027417">
    <property type="entry name" value="P-loop_NTPase"/>
</dbReference>
<dbReference type="RefSeq" id="WP_208610682.1">
    <property type="nucleotide sequence ID" value="NZ_FMAI01000015.1"/>
</dbReference>
<keyword evidence="2" id="KW-1185">Reference proteome</keyword>
<organism evidence="1 2">
    <name type="scientific">Bradyrhizobium shewense</name>
    <dbReference type="NCBI Taxonomy" id="1761772"/>
    <lineage>
        <taxon>Bacteria</taxon>
        <taxon>Pseudomonadati</taxon>
        <taxon>Pseudomonadota</taxon>
        <taxon>Alphaproteobacteria</taxon>
        <taxon>Hyphomicrobiales</taxon>
        <taxon>Nitrobacteraceae</taxon>
        <taxon>Bradyrhizobium</taxon>
    </lineage>
</organism>
<dbReference type="Gene3D" id="3.30.420.240">
    <property type="match status" value="1"/>
</dbReference>
<dbReference type="EMBL" id="FMAI01000015">
    <property type="protein sequence ID" value="SCB51222.1"/>
    <property type="molecule type" value="Genomic_DNA"/>
</dbReference>
<sequence length="520" mass="57771">MKQRLVRERLDARPAPRLKPQPRSNRLTLLDAIADPKLFKPFFKNPASWIAWRAFIAAAFGLPMSGEELVIYRACTGRKDAPTQQMRELVLVIGRRGGKSRILALIAVWLACFHDYRQYLDEGELGVVQVLAADKEQARVILRYVKGFIKKVPMLARMIERDTNVGLELSNSISIEITTSSYRAVRGRTVVAALCDEIAFWQSDDSANPDAEVVNAIKPGMATIPTSMLLLASSPYARRGVLYNMHRQYHGKDDPRVLSWQAATDVMNPEIDPAFLAQAFEDDAVSASAEYGAQFRSDVEAFIAREAVEAVTSDERERPYMPEFKYRAFADAAGGSGSDSFTLAIGHVEKGTSVLDVIREAKPPFSPETIVEQYSTLLKSYGIANLSGDRYAGEWAREKFLGHGITFEHSAKPKSAIYSEFLPLMMSKKCDLLDSQRLINQLCGLERRTARSGKDSIDHAPNGHDDVANAVAGVLTSMGIRKYKYIADLSWVSTVGDKLDPVQSRSAQMLSNILTLRGIR</sequence>
<protein>
    <recommendedName>
        <fullName evidence="3">Phage terminase-like protein, large subunit, contains N-terminal HTH domain</fullName>
    </recommendedName>
</protein>
<gene>
    <name evidence="1" type="ORF">GA0061098_1015109</name>
</gene>
<reference evidence="2" key="1">
    <citation type="submission" date="2016-08" db="EMBL/GenBank/DDBJ databases">
        <authorList>
            <person name="Varghese N."/>
            <person name="Submissions Spin"/>
        </authorList>
    </citation>
    <scope>NUCLEOTIDE SEQUENCE [LARGE SCALE GENOMIC DNA]</scope>
    <source>
        <strain evidence="2">ERR11</strain>
    </source>
</reference>
<evidence type="ECO:0000313" key="1">
    <source>
        <dbReference type="EMBL" id="SCB51222.1"/>
    </source>
</evidence>
<dbReference type="Proteomes" id="UP000199184">
    <property type="component" value="Unassembled WGS sequence"/>
</dbReference>
<dbReference type="Gene3D" id="3.40.50.300">
    <property type="entry name" value="P-loop containing nucleotide triphosphate hydrolases"/>
    <property type="match status" value="1"/>
</dbReference>
<name>A0A1C3XG20_9BRAD</name>
<evidence type="ECO:0008006" key="3">
    <source>
        <dbReference type="Google" id="ProtNLM"/>
    </source>
</evidence>
<dbReference type="AlphaFoldDB" id="A0A1C3XG20"/>
<proteinExistence type="predicted"/>